<evidence type="ECO:0000256" key="4">
    <source>
        <dbReference type="ARBA" id="ARBA00022989"/>
    </source>
</evidence>
<evidence type="ECO:0000313" key="7">
    <source>
        <dbReference type="EMBL" id="BBO72271.1"/>
    </source>
</evidence>
<keyword evidence="5 6" id="KW-0472">Membrane</keyword>
<comment type="similarity">
    <text evidence="2">Belongs to the autoinducer-2 exporter (AI-2E) (TC 2.A.86) family.</text>
</comment>
<evidence type="ECO:0000256" key="1">
    <source>
        <dbReference type="ARBA" id="ARBA00004141"/>
    </source>
</evidence>
<feature type="transmembrane region" description="Helical" evidence="6">
    <location>
        <begin position="66"/>
        <end position="88"/>
    </location>
</feature>
<reference evidence="7 8" key="1">
    <citation type="submission" date="2019-11" db="EMBL/GenBank/DDBJ databases">
        <title>Comparative genomics of hydrocarbon-degrading Desulfosarcina strains.</title>
        <authorList>
            <person name="Watanabe M."/>
            <person name="Kojima H."/>
            <person name="Fukui M."/>
        </authorList>
    </citation>
    <scope>NUCLEOTIDE SEQUENCE [LARGE SCALE GENOMIC DNA]</scope>
    <source>
        <strain evidence="7 8">PL12</strain>
    </source>
</reference>
<dbReference type="PANTHER" id="PTHR21716">
    <property type="entry name" value="TRANSMEMBRANE PROTEIN"/>
    <property type="match status" value="1"/>
</dbReference>
<dbReference type="EMBL" id="AP021874">
    <property type="protein sequence ID" value="BBO72271.1"/>
    <property type="molecule type" value="Genomic_DNA"/>
</dbReference>
<feature type="transmembrane region" description="Helical" evidence="6">
    <location>
        <begin position="310"/>
        <end position="343"/>
    </location>
</feature>
<feature type="transmembrane region" description="Helical" evidence="6">
    <location>
        <begin position="35"/>
        <end position="54"/>
    </location>
</feature>
<sequence length="360" mass="39540">MEDLTSQNMILWFFLACFLISISLMAWLLSPFFSIIVLGAVVAGVFHPVSSLLAAHEKISPRFASLLTCLLIFFILFIPIVFFVGVLAQEAFELIQLAKSPALSSFINTHFTNSAMLDRINPLLASFDIVITGEELNKTISDIGRAVGLFLYDQARAIASNTLSFLASFFLMLLVIFFLLIDGPKLVRFLIDLSPLPEEQDVQLIGKFRDMAGAILVGNGLCGLIQGAAGGLLFWLFGLQSAFLWGVIMSLLAFLPIIGIGAVFVPTVIFLFLKGRVGASLFFLVFYLILSGGVEYLLKPRVVGKRVQMHTLVVFLSIIGGLKIFGILGIIYGPLIATAFLTLTNIYHTSYQKMIEHSQP</sequence>
<keyword evidence="8" id="KW-1185">Reference proteome</keyword>
<dbReference type="RefSeq" id="WP_155319991.1">
    <property type="nucleotide sequence ID" value="NZ_AP021874.1"/>
</dbReference>
<feature type="transmembrane region" description="Helical" evidence="6">
    <location>
        <begin position="280"/>
        <end position="298"/>
    </location>
</feature>
<evidence type="ECO:0000256" key="6">
    <source>
        <dbReference type="SAM" id="Phobius"/>
    </source>
</evidence>
<evidence type="ECO:0000256" key="3">
    <source>
        <dbReference type="ARBA" id="ARBA00022692"/>
    </source>
</evidence>
<feature type="transmembrane region" description="Helical" evidence="6">
    <location>
        <begin position="214"/>
        <end position="237"/>
    </location>
</feature>
<feature type="transmembrane region" description="Helical" evidence="6">
    <location>
        <begin position="9"/>
        <end position="29"/>
    </location>
</feature>
<feature type="transmembrane region" description="Helical" evidence="6">
    <location>
        <begin position="158"/>
        <end position="181"/>
    </location>
</feature>
<dbReference type="Proteomes" id="UP000427906">
    <property type="component" value="Chromosome"/>
</dbReference>
<dbReference type="OrthoDB" id="9773730at2"/>
<evidence type="ECO:0000313" key="8">
    <source>
        <dbReference type="Proteomes" id="UP000427906"/>
    </source>
</evidence>
<dbReference type="Pfam" id="PF01594">
    <property type="entry name" value="AI-2E_transport"/>
    <property type="match status" value="1"/>
</dbReference>
<keyword evidence="4 6" id="KW-1133">Transmembrane helix</keyword>
<feature type="transmembrane region" description="Helical" evidence="6">
    <location>
        <begin position="243"/>
        <end position="273"/>
    </location>
</feature>
<dbReference type="KEGG" id="dalk:DSCA_62010"/>
<comment type="subcellular location">
    <subcellularLocation>
        <location evidence="1">Membrane</location>
        <topology evidence="1">Multi-pass membrane protein</topology>
    </subcellularLocation>
</comment>
<evidence type="ECO:0000256" key="2">
    <source>
        <dbReference type="ARBA" id="ARBA00009773"/>
    </source>
</evidence>
<keyword evidence="3 6" id="KW-0812">Transmembrane</keyword>
<dbReference type="GO" id="GO:0016020">
    <property type="term" value="C:membrane"/>
    <property type="evidence" value="ECO:0007669"/>
    <property type="project" value="UniProtKB-SubCell"/>
</dbReference>
<organism evidence="7 8">
    <name type="scientific">Desulfosarcina alkanivorans</name>
    <dbReference type="NCBI Taxonomy" id="571177"/>
    <lineage>
        <taxon>Bacteria</taxon>
        <taxon>Pseudomonadati</taxon>
        <taxon>Thermodesulfobacteriota</taxon>
        <taxon>Desulfobacteria</taxon>
        <taxon>Desulfobacterales</taxon>
        <taxon>Desulfosarcinaceae</taxon>
        <taxon>Desulfosarcina</taxon>
    </lineage>
</organism>
<evidence type="ECO:0000256" key="5">
    <source>
        <dbReference type="ARBA" id="ARBA00023136"/>
    </source>
</evidence>
<name>A0A5K7YYP2_9BACT</name>
<dbReference type="AlphaFoldDB" id="A0A5K7YYP2"/>
<accession>A0A5K7YYP2</accession>
<dbReference type="InterPro" id="IPR002549">
    <property type="entry name" value="AI-2E-like"/>
</dbReference>
<dbReference type="PANTHER" id="PTHR21716:SF4">
    <property type="entry name" value="TRANSMEMBRANE PROTEIN 245"/>
    <property type="match status" value="1"/>
</dbReference>
<proteinExistence type="inferred from homology"/>
<protein>
    <submittedName>
        <fullName evidence="7">AI-2E family transporter</fullName>
    </submittedName>
</protein>
<gene>
    <name evidence="7" type="ORF">DSCA_62010</name>
</gene>